<dbReference type="Pfam" id="PF00924">
    <property type="entry name" value="MS_channel_2nd"/>
    <property type="match status" value="1"/>
</dbReference>
<gene>
    <name evidence="10" type="ORF">SAMN05421823_103362</name>
</gene>
<keyword evidence="6 7" id="KW-0472">Membrane</keyword>
<evidence type="ECO:0000256" key="5">
    <source>
        <dbReference type="ARBA" id="ARBA00022989"/>
    </source>
</evidence>
<keyword evidence="3" id="KW-1003">Cell membrane</keyword>
<dbReference type="AlphaFoldDB" id="A0A1G9E691"/>
<keyword evidence="4 7" id="KW-0812">Transmembrane</keyword>
<feature type="transmembrane region" description="Helical" evidence="7">
    <location>
        <begin position="20"/>
        <end position="40"/>
    </location>
</feature>
<dbReference type="InterPro" id="IPR011014">
    <property type="entry name" value="MscS_channel_TM-2"/>
</dbReference>
<name>A0A1G9E691_9BACT</name>
<evidence type="ECO:0000256" key="7">
    <source>
        <dbReference type="SAM" id="Phobius"/>
    </source>
</evidence>
<evidence type="ECO:0000256" key="2">
    <source>
        <dbReference type="ARBA" id="ARBA00008017"/>
    </source>
</evidence>
<evidence type="ECO:0000256" key="3">
    <source>
        <dbReference type="ARBA" id="ARBA00022475"/>
    </source>
</evidence>
<evidence type="ECO:0000259" key="9">
    <source>
        <dbReference type="Pfam" id="PF21082"/>
    </source>
</evidence>
<evidence type="ECO:0000313" key="10">
    <source>
        <dbReference type="EMBL" id="SDK71644.1"/>
    </source>
</evidence>
<dbReference type="PANTHER" id="PTHR43634:SF2">
    <property type="entry name" value="LOW CONDUCTANCE MECHANOSENSITIVE CHANNEL YNAI"/>
    <property type="match status" value="1"/>
</dbReference>
<dbReference type="RefSeq" id="WP_089681368.1">
    <property type="nucleotide sequence ID" value="NZ_FNFO01000003.1"/>
</dbReference>
<sequence length="409" mass="46097">MFELTDLTSLLAHEILDNPLRSILYSLGIIAAWFLLRRFIVRALSYLFYRLLRGTSPGGDATETQPQDSAVPPVVTEHPAARFAELLRKPVGLVLTLLIVFAALSILEFPDAWDLTPPNEPGLRLGLLRAYQITLVFASTWILLRVVDYFAILYQERAEESQSRLGLQLVPFLRQMGKFVLIIIAFFFVLGAIFHLDISSIIAGLGIGGLAVALAGKETLENLFAAFTIFLDRPFVVGDLVQVGSIIGTVERIGFRSTQIRTLEKSVLTLPNKQMIDQPLDNLALRTFRRARFEVGLMYNTPEEKLREVIQAIEEALRQHPKLNDDSHVSFLEFKDSSLSLLVLFFVNTLDYYEYNKVREEVNLQILTIVRQHGCSFAFPSRSLYFENSVPAQNNATNGKVAPQERPLP</sequence>
<keyword evidence="11" id="KW-1185">Reference proteome</keyword>
<dbReference type="SUPFAM" id="SSF50182">
    <property type="entry name" value="Sm-like ribonucleoproteins"/>
    <property type="match status" value="1"/>
</dbReference>
<dbReference type="SUPFAM" id="SSF82689">
    <property type="entry name" value="Mechanosensitive channel protein MscS (YggB), C-terminal domain"/>
    <property type="match status" value="1"/>
</dbReference>
<proteinExistence type="inferred from homology"/>
<reference evidence="10 11" key="1">
    <citation type="submission" date="2016-10" db="EMBL/GenBank/DDBJ databases">
        <authorList>
            <person name="de Groot N.N."/>
        </authorList>
    </citation>
    <scope>NUCLEOTIDE SEQUENCE [LARGE SCALE GENOMIC DNA]</scope>
    <source>
        <strain evidence="10 11">DSM 25186</strain>
    </source>
</reference>
<comment type="similarity">
    <text evidence="2">Belongs to the MscS (TC 1.A.23) family.</text>
</comment>
<comment type="subcellular location">
    <subcellularLocation>
        <location evidence="1">Cell membrane</location>
        <topology evidence="1">Multi-pass membrane protein</topology>
    </subcellularLocation>
</comment>
<feature type="transmembrane region" description="Helical" evidence="7">
    <location>
        <begin position="91"/>
        <end position="110"/>
    </location>
</feature>
<keyword evidence="5 7" id="KW-1133">Transmembrane helix</keyword>
<dbReference type="GO" id="GO:0008381">
    <property type="term" value="F:mechanosensitive monoatomic ion channel activity"/>
    <property type="evidence" value="ECO:0007669"/>
    <property type="project" value="UniProtKB-ARBA"/>
</dbReference>
<dbReference type="SUPFAM" id="SSF82861">
    <property type="entry name" value="Mechanosensitive channel protein MscS (YggB), transmembrane region"/>
    <property type="match status" value="1"/>
</dbReference>
<organism evidence="10 11">
    <name type="scientific">Catalinimonas alkaloidigena</name>
    <dbReference type="NCBI Taxonomy" id="1075417"/>
    <lineage>
        <taxon>Bacteria</taxon>
        <taxon>Pseudomonadati</taxon>
        <taxon>Bacteroidota</taxon>
        <taxon>Cytophagia</taxon>
        <taxon>Cytophagales</taxon>
        <taxon>Catalimonadaceae</taxon>
        <taxon>Catalinimonas</taxon>
    </lineage>
</organism>
<dbReference type="Pfam" id="PF21082">
    <property type="entry name" value="MS_channel_3rd"/>
    <property type="match status" value="1"/>
</dbReference>
<dbReference type="InterPro" id="IPR011066">
    <property type="entry name" value="MscS_channel_C_sf"/>
</dbReference>
<dbReference type="OrthoDB" id="9809206at2"/>
<feature type="domain" description="Mechanosensitive ion channel MscS" evidence="8">
    <location>
        <begin position="219"/>
        <end position="283"/>
    </location>
</feature>
<evidence type="ECO:0000256" key="1">
    <source>
        <dbReference type="ARBA" id="ARBA00004651"/>
    </source>
</evidence>
<dbReference type="Proteomes" id="UP000198510">
    <property type="component" value="Unassembled WGS sequence"/>
</dbReference>
<evidence type="ECO:0000256" key="4">
    <source>
        <dbReference type="ARBA" id="ARBA00022692"/>
    </source>
</evidence>
<dbReference type="InterPro" id="IPR006685">
    <property type="entry name" value="MscS_channel_2nd"/>
</dbReference>
<dbReference type="GO" id="GO:0005886">
    <property type="term" value="C:plasma membrane"/>
    <property type="evidence" value="ECO:0007669"/>
    <property type="project" value="UniProtKB-SubCell"/>
</dbReference>
<dbReference type="InterPro" id="IPR045042">
    <property type="entry name" value="YnaI-like"/>
</dbReference>
<dbReference type="Gene3D" id="2.30.30.60">
    <property type="match status" value="1"/>
</dbReference>
<protein>
    <submittedName>
        <fullName evidence="10">MscS family membrane protein</fullName>
    </submittedName>
</protein>
<dbReference type="InterPro" id="IPR023408">
    <property type="entry name" value="MscS_beta-dom_sf"/>
</dbReference>
<evidence type="ECO:0000256" key="6">
    <source>
        <dbReference type="ARBA" id="ARBA00023136"/>
    </source>
</evidence>
<dbReference type="STRING" id="1075417.SAMN05421823_103362"/>
<feature type="transmembrane region" description="Helical" evidence="7">
    <location>
        <begin position="130"/>
        <end position="154"/>
    </location>
</feature>
<evidence type="ECO:0000259" key="8">
    <source>
        <dbReference type="Pfam" id="PF00924"/>
    </source>
</evidence>
<dbReference type="EMBL" id="FNFO01000003">
    <property type="protein sequence ID" value="SDK71644.1"/>
    <property type="molecule type" value="Genomic_DNA"/>
</dbReference>
<accession>A0A1G9E691</accession>
<dbReference type="Gene3D" id="1.10.287.1260">
    <property type="match status" value="1"/>
</dbReference>
<evidence type="ECO:0000313" key="11">
    <source>
        <dbReference type="Proteomes" id="UP000198510"/>
    </source>
</evidence>
<dbReference type="InterPro" id="IPR010920">
    <property type="entry name" value="LSM_dom_sf"/>
</dbReference>
<dbReference type="InterPro" id="IPR049278">
    <property type="entry name" value="MS_channel_C"/>
</dbReference>
<dbReference type="Gene3D" id="3.30.70.100">
    <property type="match status" value="1"/>
</dbReference>
<feature type="domain" description="Mechanosensitive ion channel MscS C-terminal" evidence="9">
    <location>
        <begin position="292"/>
        <end position="376"/>
    </location>
</feature>
<dbReference type="PANTHER" id="PTHR43634">
    <property type="entry name" value="OW CONDUCTANCE MECHANOSENSITIVE CHANNEL"/>
    <property type="match status" value="1"/>
</dbReference>
<feature type="transmembrane region" description="Helical" evidence="7">
    <location>
        <begin position="175"/>
        <end position="194"/>
    </location>
</feature>